<protein>
    <submittedName>
        <fullName evidence="7">RDD family protein</fullName>
    </submittedName>
</protein>
<dbReference type="InterPro" id="IPR010432">
    <property type="entry name" value="RDD"/>
</dbReference>
<evidence type="ECO:0000313" key="7">
    <source>
        <dbReference type="EMBL" id="MEL1243674.1"/>
    </source>
</evidence>
<reference evidence="7 8" key="1">
    <citation type="submission" date="2024-04" db="EMBL/GenBank/DDBJ databases">
        <title>Flavobacterium sp. DGU11 16S ribosomal RNA gene Genome sequencing and assembly.</title>
        <authorList>
            <person name="Park S."/>
        </authorList>
    </citation>
    <scope>NUCLEOTIDE SEQUENCE [LARGE SCALE GENOMIC DNA]</scope>
    <source>
        <strain evidence="7 8">DGU11</strain>
    </source>
</reference>
<dbReference type="RefSeq" id="WP_341695987.1">
    <property type="nucleotide sequence ID" value="NZ_JBBYHR010000002.1"/>
</dbReference>
<comment type="subcellular location">
    <subcellularLocation>
        <location evidence="1">Membrane</location>
        <topology evidence="1">Multi-pass membrane protein</topology>
    </subcellularLocation>
</comment>
<feature type="transmembrane region" description="Helical" evidence="5">
    <location>
        <begin position="85"/>
        <end position="108"/>
    </location>
</feature>
<gene>
    <name evidence="7" type="ORF">AAEO56_05330</name>
</gene>
<comment type="caution">
    <text evidence="7">The sequence shown here is derived from an EMBL/GenBank/DDBJ whole genome shotgun (WGS) entry which is preliminary data.</text>
</comment>
<evidence type="ECO:0000259" key="6">
    <source>
        <dbReference type="Pfam" id="PF06271"/>
    </source>
</evidence>
<feature type="transmembrane region" description="Helical" evidence="5">
    <location>
        <begin position="218"/>
        <end position="239"/>
    </location>
</feature>
<keyword evidence="8" id="KW-1185">Reference proteome</keyword>
<sequence length="583" mass="67526">MPKKIAIGSILAGLMGMYTELMLTTSVGSRPAWQYYIKDFFTSLNLGYIGVEASFNEINYINLFFYSLLLAGGILYFFSRKETRLVRYVLSMILFSKAIKVFFMVIYIPSSLVWLLQGFNSLIFIGYLIWYLLWVWLCWKALIYFRNHKQIATVTQQYGDDTEREIIVESSRWQRLFNLITDAFTFIFIFFPIVESLIRVDAIRNFLEPLENSVGPQLGLYMICVIFQVLYYMLFEGLLQTTPGKMLTETRVVTDTAGKPAMGKLFVRTIVRFVPFESLSVLFGRGWHDDWSDTYVVREKREGVNGGWYFFIFPAFLFLGVTGYLGYKSYEKHKVEVAAQERFKKNAAVIKETLKNLTANHVIKLERPDSYVYSGRTEMFLKTEAVGPDGITFSVMEIPVNYQESNSEVLENFYNSNDGDLPVIKFTLKQLEDAVRKEYVSSEKRYNETGSADKEAAGAITVNGYPYHIESVELYFMPNIKLESMGEYYLDDYNLEIVLSNKGRAADLISIKSNTEKIEWEGSFPKHYDSENQYRTGPELHGKAEDNDDLDLTLTFRDESFKEYVYRLTCDGDYEEAVLKKIK</sequence>
<evidence type="ECO:0000256" key="3">
    <source>
        <dbReference type="ARBA" id="ARBA00022989"/>
    </source>
</evidence>
<organism evidence="7 8">
    <name type="scientific">Flavobacterium arundinis</name>
    <dbReference type="NCBI Taxonomy" id="3139143"/>
    <lineage>
        <taxon>Bacteria</taxon>
        <taxon>Pseudomonadati</taxon>
        <taxon>Bacteroidota</taxon>
        <taxon>Flavobacteriia</taxon>
        <taxon>Flavobacteriales</taxon>
        <taxon>Flavobacteriaceae</taxon>
        <taxon>Flavobacterium</taxon>
    </lineage>
</organism>
<evidence type="ECO:0000256" key="5">
    <source>
        <dbReference type="SAM" id="Phobius"/>
    </source>
</evidence>
<accession>A0ABU9HU91</accession>
<dbReference type="Proteomes" id="UP001464555">
    <property type="component" value="Unassembled WGS sequence"/>
</dbReference>
<dbReference type="Pfam" id="PF06271">
    <property type="entry name" value="RDD"/>
    <property type="match status" value="1"/>
</dbReference>
<evidence type="ECO:0000256" key="1">
    <source>
        <dbReference type="ARBA" id="ARBA00004141"/>
    </source>
</evidence>
<feature type="transmembrane region" description="Helical" evidence="5">
    <location>
        <begin position="176"/>
        <end position="198"/>
    </location>
</feature>
<keyword evidence="3 5" id="KW-1133">Transmembrane helix</keyword>
<evidence type="ECO:0000256" key="4">
    <source>
        <dbReference type="ARBA" id="ARBA00023136"/>
    </source>
</evidence>
<evidence type="ECO:0000313" key="8">
    <source>
        <dbReference type="Proteomes" id="UP001464555"/>
    </source>
</evidence>
<evidence type="ECO:0000256" key="2">
    <source>
        <dbReference type="ARBA" id="ARBA00022692"/>
    </source>
</evidence>
<keyword evidence="2 5" id="KW-0812">Transmembrane</keyword>
<dbReference type="EMBL" id="JBBYHR010000002">
    <property type="protein sequence ID" value="MEL1243674.1"/>
    <property type="molecule type" value="Genomic_DNA"/>
</dbReference>
<feature type="domain" description="RDD" evidence="6">
    <location>
        <begin position="171"/>
        <end position="318"/>
    </location>
</feature>
<keyword evidence="4 5" id="KW-0472">Membrane</keyword>
<feature type="transmembrane region" description="Helical" evidence="5">
    <location>
        <begin position="308"/>
        <end position="327"/>
    </location>
</feature>
<name>A0ABU9HU91_9FLAO</name>
<feature type="transmembrane region" description="Helical" evidence="5">
    <location>
        <begin position="114"/>
        <end position="139"/>
    </location>
</feature>
<feature type="transmembrane region" description="Helical" evidence="5">
    <location>
        <begin position="58"/>
        <end position="78"/>
    </location>
</feature>
<proteinExistence type="predicted"/>